<dbReference type="EMBL" id="JANBOI010001183">
    <property type="protein sequence ID" value="KAJ1727208.1"/>
    <property type="molecule type" value="Genomic_DNA"/>
</dbReference>
<proteinExistence type="predicted"/>
<evidence type="ECO:0000313" key="3">
    <source>
        <dbReference type="Proteomes" id="UP001143981"/>
    </source>
</evidence>
<keyword evidence="3" id="KW-1185">Reference proteome</keyword>
<evidence type="ECO:0000313" key="2">
    <source>
        <dbReference type="EMBL" id="KAJ1727208.1"/>
    </source>
</evidence>
<reference evidence="2" key="1">
    <citation type="submission" date="2022-07" db="EMBL/GenBank/DDBJ databases">
        <title>Phylogenomic reconstructions and comparative analyses of Kickxellomycotina fungi.</title>
        <authorList>
            <person name="Reynolds N.K."/>
            <person name="Stajich J.E."/>
            <person name="Barry K."/>
            <person name="Grigoriev I.V."/>
            <person name="Crous P."/>
            <person name="Smith M.E."/>
        </authorList>
    </citation>
    <scope>NUCLEOTIDE SEQUENCE</scope>
    <source>
        <strain evidence="2">BCRC 34381</strain>
    </source>
</reference>
<feature type="compositionally biased region" description="Basic and acidic residues" evidence="1">
    <location>
        <begin position="382"/>
        <end position="395"/>
    </location>
</feature>
<comment type="caution">
    <text evidence="2">The sequence shown here is derived from an EMBL/GenBank/DDBJ whole genome shotgun (WGS) entry which is preliminary data.</text>
</comment>
<dbReference type="Proteomes" id="UP001143981">
    <property type="component" value="Unassembled WGS sequence"/>
</dbReference>
<organism evidence="2 3">
    <name type="scientific">Coemansia biformis</name>
    <dbReference type="NCBI Taxonomy" id="1286918"/>
    <lineage>
        <taxon>Eukaryota</taxon>
        <taxon>Fungi</taxon>
        <taxon>Fungi incertae sedis</taxon>
        <taxon>Zoopagomycota</taxon>
        <taxon>Kickxellomycotina</taxon>
        <taxon>Kickxellomycetes</taxon>
        <taxon>Kickxellales</taxon>
        <taxon>Kickxellaceae</taxon>
        <taxon>Coemansia</taxon>
    </lineage>
</organism>
<feature type="region of interest" description="Disordered" evidence="1">
    <location>
        <begin position="1"/>
        <end position="25"/>
    </location>
</feature>
<evidence type="ECO:0000256" key="1">
    <source>
        <dbReference type="SAM" id="MobiDB-lite"/>
    </source>
</evidence>
<feature type="compositionally biased region" description="Basic residues" evidence="1">
    <location>
        <begin position="472"/>
        <end position="481"/>
    </location>
</feature>
<feature type="region of interest" description="Disordered" evidence="1">
    <location>
        <begin position="99"/>
        <end position="161"/>
    </location>
</feature>
<dbReference type="AlphaFoldDB" id="A0A9W7YA65"/>
<sequence>MSAVEASDYLSADAQSSCAPEPQAQLAAKRRALRRRAAAERLRREEASNCDKVLTYLVEQYRWIDKLVRRATSPNFDGAHGYISLILNTLRLAVQVDRRRPTGAAEPGKPAARPTAARPAGKRHTKAEQPASPAGGGRGDCAAKGPDEPHSEASDSEAMLPDLAYHDPATRERLSEYPLYRLQRWEISLLYSPAFRAHLPALRQQALLMARKIVEFKLCDSAHRVISSESDGTGQRPVPYFSPQKVQPPLVLDNTDLKKKRLQINVELLLGDRCAAALSPSSSRAPPASASASSSLAAALAHGAPAKGKAGAELPAPQPVDEVGININSLFARMLGFTEDLVGLPHVPAAAGDSGAAKSDKAAAVAEPLPGDGADVVTDEEGGARGHDGDRDTKTRKSGASGYSKTGSSRWKKSKPALGTPASGLFEDVGPETASEAAEAICSALVSEGGGGSRHAPSSRTRKKPATASGTVRRRRARLQRRLSASSLTDAASGQPSPDAAAPAAHASDAPSLPARDASAPAGLAHSMQSLDLEQ</sequence>
<feature type="region of interest" description="Disordered" evidence="1">
    <location>
        <begin position="361"/>
        <end position="535"/>
    </location>
</feature>
<dbReference type="OrthoDB" id="5587523at2759"/>
<accession>A0A9W7YA65</accession>
<feature type="compositionally biased region" description="Low complexity" evidence="1">
    <location>
        <begin position="107"/>
        <end position="119"/>
    </location>
</feature>
<protein>
    <submittedName>
        <fullName evidence="2">Uncharacterized protein</fullName>
    </submittedName>
</protein>
<feature type="compositionally biased region" description="Low complexity" evidence="1">
    <location>
        <begin position="482"/>
        <end position="515"/>
    </location>
</feature>
<gene>
    <name evidence="2" type="ORF">LPJ61_004698</name>
</gene>
<name>A0A9W7YA65_9FUNG</name>